<dbReference type="EMBL" id="LDPH01000019">
    <property type="protein sequence ID" value="KLV24799.1"/>
    <property type="molecule type" value="Genomic_DNA"/>
</dbReference>
<dbReference type="PATRIC" id="fig|1397.4.peg.1662"/>
<dbReference type="OrthoDB" id="415622at2"/>
<reference evidence="1 2" key="1">
    <citation type="submission" date="2015-05" db="EMBL/GenBank/DDBJ databases">
        <title>Whole genome sequence and identification of bacterial endophytes from Costus igneus.</title>
        <authorList>
            <person name="Lee Y.P."/>
            <person name="Gan H.M."/>
            <person name="Eng W."/>
            <person name="Wheatley M.S."/>
            <person name="Caraballo A."/>
            <person name="Polter S."/>
            <person name="Savka M.A."/>
            <person name="Hudson A.O."/>
        </authorList>
    </citation>
    <scope>NUCLEOTIDE SEQUENCE [LARGE SCALE GENOMIC DNA]</scope>
    <source>
        <strain evidence="1 2">RIT379</strain>
    </source>
</reference>
<dbReference type="AlphaFoldDB" id="A0A0J1IFT8"/>
<dbReference type="InterPro" id="IPR003325">
    <property type="entry name" value="TerD"/>
</dbReference>
<dbReference type="PANTHER" id="PTHR32097:SF18">
    <property type="entry name" value="RING-TYPE DOMAIN-CONTAINING PROTEIN"/>
    <property type="match status" value="1"/>
</dbReference>
<dbReference type="PANTHER" id="PTHR32097">
    <property type="entry name" value="CAMP-BINDING PROTEIN 1-RELATED"/>
    <property type="match status" value="1"/>
</dbReference>
<dbReference type="CDD" id="cd06974">
    <property type="entry name" value="TerD_like"/>
    <property type="match status" value="1"/>
</dbReference>
<evidence type="ECO:0000313" key="2">
    <source>
        <dbReference type="Proteomes" id="UP000036045"/>
    </source>
</evidence>
<dbReference type="RefSeq" id="WP_047943516.1">
    <property type="nucleotide sequence ID" value="NZ_LDPH01000019.1"/>
</dbReference>
<evidence type="ECO:0000313" key="1">
    <source>
        <dbReference type="EMBL" id="KLV24799.1"/>
    </source>
</evidence>
<proteinExistence type="predicted"/>
<keyword evidence="2" id="KW-1185">Reference proteome</keyword>
<organism evidence="1 2">
    <name type="scientific">Niallia circulans</name>
    <name type="common">Bacillus circulans</name>
    <dbReference type="NCBI Taxonomy" id="1397"/>
    <lineage>
        <taxon>Bacteria</taxon>
        <taxon>Bacillati</taxon>
        <taxon>Bacillota</taxon>
        <taxon>Bacilli</taxon>
        <taxon>Bacillales</taxon>
        <taxon>Bacillaceae</taxon>
        <taxon>Niallia</taxon>
    </lineage>
</organism>
<dbReference type="Proteomes" id="UP000036045">
    <property type="component" value="Unassembled WGS sequence"/>
</dbReference>
<dbReference type="Gene3D" id="2.60.60.30">
    <property type="entry name" value="sav2460 like domains"/>
    <property type="match status" value="1"/>
</dbReference>
<comment type="caution">
    <text evidence="1">The sequence shown here is derived from an EMBL/GenBank/DDBJ whole genome shotgun (WGS) entry which is preliminary data.</text>
</comment>
<accession>A0A0J1IFT8</accession>
<name>A0A0J1IFT8_NIACI</name>
<sequence length="693" mass="80333">MVINDIYLRRKNKLLLNIGNEKTPQKNYIATILLNIDNLGFTLSKNIIEILYTYSTSQLNSFYIALIKNLKELVGANKQYNPMYPNFPHQVMDADNSELFINAIFHYWSFGSLLPNYKKEERLPLYDITTKKVIEIGTEEEFESIFINLLSSKTSISETDKEDLRWFFNEYPDKVNNILPKEIPSKENVALLSKLLLHNNINTSVLFDYVKTATDVLRIAVAMSEGDISLATNTKFKSFKRKERRLLMSLLENCSNIEEDMKRYKNRWIRLGERLHPTEFKRYEKVKEAFTKLRNNQPIQTFNGVLTDALENNRMDQALSLLVKRPGEFARKLDHLIRLHTNPNVILNEFKNVADSVETTVLLQVREHFKNRNNQKEKRTFFPKGNVAKLFVIDNNLPEIEENICNSIVQICENSLVNEYKKRDYLGKVYLDESLKNYLVPFSQRSASKSLKSVVRGSKLDISDSTSTIRSFIYWKENNLDRADIDLSAVMYDDNWNYLEHVSYTNLRSSKYKAFHSGDITSAPHGASEFIDLEIDSVRKFGGRYIVLSIQSFTGQTFSELPECFMGWMDRENPNSGEIYEPKTVENRMDVTSEARVSIPMIIDLHENKVIWTDIALRNNPDYYNNVEGNKIGMVLMGKAMTTLIKPNLYELIELNIKARGEKCDNIEEADIVFSINQGVTPFDQDVIVSQYL</sequence>
<protein>
    <submittedName>
        <fullName evidence="1">Cytoplasmic protein</fullName>
    </submittedName>
</protein>
<gene>
    <name evidence="1" type="ORF">ABW02_17250</name>
</gene>
<dbReference type="InterPro" id="IPR051324">
    <property type="entry name" value="Stress/Tellurium_Resist"/>
</dbReference>